<dbReference type="GeneID" id="300114040"/>
<feature type="domain" description="ABC transporter" evidence="5">
    <location>
        <begin position="10"/>
        <end position="243"/>
    </location>
</feature>
<comment type="similarity">
    <text evidence="1">Belongs to the ABC transporter superfamily.</text>
</comment>
<dbReference type="KEGG" id="sky:D0C37_07510"/>
<evidence type="ECO:0000259" key="5">
    <source>
        <dbReference type="PROSITE" id="PS50893"/>
    </source>
</evidence>
<evidence type="ECO:0000256" key="1">
    <source>
        <dbReference type="ARBA" id="ARBA00005417"/>
    </source>
</evidence>
<dbReference type="SMART" id="SM00382">
    <property type="entry name" value="AAA"/>
    <property type="match status" value="1"/>
</dbReference>
<dbReference type="AlphaFoldDB" id="A0A385D921"/>
<name>A0A385D921_9ACTN</name>
<proteinExistence type="inferred from homology"/>
<sequence>MAAPPDNDLLRAVGLHHAHHGSPVLADVTLGVRAGEILAVTGPRAGGKTTLLRCLSGQLVPDTGEIWFDEMPVHSLTPSQRERFRREHLGWIDSEPHLVPELSAWENAALPLLLRGTPRRAAKAAAMEWLDRFDLGPLARKRPHALAYAQRQQVCVARAIAMEPAVILADEPTVALRRPERAHALRTLTSAARSHDITVVIATSDADTASVADRTVRLSDGRADGEASDAAEQEGRAACSLSV</sequence>
<gene>
    <name evidence="6" type="ORF">D0C37_07510</name>
</gene>
<dbReference type="SUPFAM" id="SSF52540">
    <property type="entry name" value="P-loop containing nucleoside triphosphate hydrolases"/>
    <property type="match status" value="1"/>
</dbReference>
<dbReference type="Pfam" id="PF00005">
    <property type="entry name" value="ABC_tran"/>
    <property type="match status" value="1"/>
</dbReference>
<reference evidence="6 7" key="1">
    <citation type="submission" date="2018-08" db="EMBL/GenBank/DDBJ databases">
        <authorList>
            <person name="Ferrada E.E."/>
            <person name="Latorre B.A."/>
        </authorList>
    </citation>
    <scope>NUCLEOTIDE SEQUENCE [LARGE SCALE GENOMIC DNA]</scope>
    <source>
        <strain evidence="6 7">VK-A60T</strain>
    </source>
</reference>
<evidence type="ECO:0000313" key="6">
    <source>
        <dbReference type="EMBL" id="AXQ54460.1"/>
    </source>
</evidence>
<feature type="region of interest" description="Disordered" evidence="4">
    <location>
        <begin position="220"/>
        <end position="243"/>
    </location>
</feature>
<dbReference type="GO" id="GO:0022857">
    <property type="term" value="F:transmembrane transporter activity"/>
    <property type="evidence" value="ECO:0007669"/>
    <property type="project" value="TreeGrafter"/>
</dbReference>
<dbReference type="PROSITE" id="PS50893">
    <property type="entry name" value="ABC_TRANSPORTER_2"/>
    <property type="match status" value="1"/>
</dbReference>
<dbReference type="Gene3D" id="3.40.50.300">
    <property type="entry name" value="P-loop containing nucleotide triphosphate hydrolases"/>
    <property type="match status" value="1"/>
</dbReference>
<dbReference type="InterPro" id="IPR015854">
    <property type="entry name" value="ABC_transpr_LolD-like"/>
</dbReference>
<evidence type="ECO:0000313" key="7">
    <source>
        <dbReference type="Proteomes" id="UP000259636"/>
    </source>
</evidence>
<protein>
    <submittedName>
        <fullName evidence="6">ATP-binding cassette domain-containing protein</fullName>
    </submittedName>
</protein>
<keyword evidence="3 6" id="KW-0067">ATP-binding</keyword>
<dbReference type="GO" id="GO:0005886">
    <property type="term" value="C:plasma membrane"/>
    <property type="evidence" value="ECO:0007669"/>
    <property type="project" value="TreeGrafter"/>
</dbReference>
<keyword evidence="2" id="KW-0547">Nucleotide-binding</keyword>
<dbReference type="PANTHER" id="PTHR24220:SF689">
    <property type="entry name" value="LIPOPROTEIN-RELEASING SYSTEM ATP-BINDING PROTEIN LOLD"/>
    <property type="match status" value="1"/>
</dbReference>
<accession>A0A385D921</accession>
<dbReference type="InterPro" id="IPR003593">
    <property type="entry name" value="AAA+_ATPase"/>
</dbReference>
<dbReference type="InterPro" id="IPR003439">
    <property type="entry name" value="ABC_transporter-like_ATP-bd"/>
</dbReference>
<dbReference type="EMBL" id="CP031742">
    <property type="protein sequence ID" value="AXQ54460.1"/>
    <property type="molecule type" value="Genomic_DNA"/>
</dbReference>
<evidence type="ECO:0000256" key="3">
    <source>
        <dbReference type="ARBA" id="ARBA00022840"/>
    </source>
</evidence>
<dbReference type="GO" id="GO:0016887">
    <property type="term" value="F:ATP hydrolysis activity"/>
    <property type="evidence" value="ECO:0007669"/>
    <property type="project" value="InterPro"/>
</dbReference>
<dbReference type="Proteomes" id="UP000259636">
    <property type="component" value="Chromosome"/>
</dbReference>
<dbReference type="InterPro" id="IPR027417">
    <property type="entry name" value="P-loop_NTPase"/>
</dbReference>
<dbReference type="GO" id="GO:0005524">
    <property type="term" value="F:ATP binding"/>
    <property type="evidence" value="ECO:0007669"/>
    <property type="project" value="UniProtKB-KW"/>
</dbReference>
<evidence type="ECO:0000256" key="2">
    <source>
        <dbReference type="ARBA" id="ARBA00022741"/>
    </source>
</evidence>
<dbReference type="RefSeq" id="WP_117348977.1">
    <property type="nucleotide sequence ID" value="NZ_CP031742.1"/>
</dbReference>
<organism evidence="6 7">
    <name type="scientific">Streptomyces koyangensis</name>
    <dbReference type="NCBI Taxonomy" id="188770"/>
    <lineage>
        <taxon>Bacteria</taxon>
        <taxon>Bacillati</taxon>
        <taxon>Actinomycetota</taxon>
        <taxon>Actinomycetes</taxon>
        <taxon>Kitasatosporales</taxon>
        <taxon>Streptomycetaceae</taxon>
        <taxon>Streptomyces</taxon>
        <taxon>Streptomyces aurantiacus group</taxon>
    </lineage>
</organism>
<dbReference type="PANTHER" id="PTHR24220">
    <property type="entry name" value="IMPORT ATP-BINDING PROTEIN"/>
    <property type="match status" value="1"/>
</dbReference>
<evidence type="ECO:0000256" key="4">
    <source>
        <dbReference type="SAM" id="MobiDB-lite"/>
    </source>
</evidence>